<dbReference type="NCBIfam" id="TIGR01930">
    <property type="entry name" value="AcCoA-C-Actrans"/>
    <property type="match status" value="1"/>
</dbReference>
<evidence type="ECO:0000256" key="6">
    <source>
        <dbReference type="ARBA" id="ARBA00023098"/>
    </source>
</evidence>
<dbReference type="Gene3D" id="3.40.47.10">
    <property type="match status" value="1"/>
</dbReference>
<evidence type="ECO:0000256" key="7">
    <source>
        <dbReference type="ARBA" id="ARBA00023128"/>
    </source>
</evidence>
<dbReference type="SUPFAM" id="SSF53901">
    <property type="entry name" value="Thiolase-like"/>
    <property type="match status" value="2"/>
</dbReference>
<dbReference type="CDD" id="cd00751">
    <property type="entry name" value="thiolase"/>
    <property type="match status" value="1"/>
</dbReference>
<keyword evidence="5" id="KW-0276">Fatty acid metabolism</keyword>
<dbReference type="Proteomes" id="UP000285060">
    <property type="component" value="Unassembled WGS sequence"/>
</dbReference>
<evidence type="ECO:0000256" key="1">
    <source>
        <dbReference type="ARBA" id="ARBA00004173"/>
    </source>
</evidence>
<dbReference type="PROSITE" id="PS00737">
    <property type="entry name" value="THIOLASE_2"/>
    <property type="match status" value="1"/>
</dbReference>
<dbReference type="VEuPathDB" id="FungiDB:H310_00852"/>
<keyword evidence="4" id="KW-0808">Transferase</keyword>
<evidence type="ECO:0000256" key="3">
    <source>
        <dbReference type="ARBA" id="ARBA00022490"/>
    </source>
</evidence>
<comment type="similarity">
    <text evidence="2">Belongs to the thiolase-like superfamily. Thiolase family.</text>
</comment>
<evidence type="ECO:0000259" key="12">
    <source>
        <dbReference type="Pfam" id="PF02803"/>
    </source>
</evidence>
<dbReference type="InterPro" id="IPR000994">
    <property type="entry name" value="Pept_M24"/>
</dbReference>
<evidence type="ECO:0000259" key="10">
    <source>
        <dbReference type="Pfam" id="PF00108"/>
    </source>
</evidence>
<dbReference type="PROSITE" id="PS00098">
    <property type="entry name" value="THIOLASE_1"/>
    <property type="match status" value="1"/>
</dbReference>
<evidence type="ECO:0000313" key="13">
    <source>
        <dbReference type="EMBL" id="RHY33145.1"/>
    </source>
</evidence>
<keyword evidence="3" id="KW-0963">Cytoplasm</keyword>
<dbReference type="SUPFAM" id="SSF55920">
    <property type="entry name" value="Creatinase/aminopeptidase"/>
    <property type="match status" value="1"/>
</dbReference>
<accession>A0A418B4W2</accession>
<evidence type="ECO:0000256" key="9">
    <source>
        <dbReference type="ARBA" id="ARBA00024073"/>
    </source>
</evidence>
<feature type="domain" description="Thiolase N-terminal" evidence="10">
    <location>
        <begin position="274"/>
        <end position="543"/>
    </location>
</feature>
<reference evidence="13 14" key="1">
    <citation type="submission" date="2018-08" db="EMBL/GenBank/DDBJ databases">
        <title>Aphanomyces genome sequencing and annotation.</title>
        <authorList>
            <person name="Minardi D."/>
            <person name="Oidtmann B."/>
            <person name="Van Der Giezen M."/>
            <person name="Studholme D.J."/>
        </authorList>
    </citation>
    <scope>NUCLEOTIDE SEQUENCE [LARGE SCALE GENOMIC DNA]</scope>
    <source>
        <strain evidence="13 14">NJM0002</strain>
    </source>
</reference>
<proteinExistence type="inferred from homology"/>
<sequence>MADALLDSLRVIKSPAEVAKMKEAADIGVDAFCSVMASCAPGQLELALAGHFEAKCRARGAPRNSFPCVVGAGANGSVIHYLSKRSMLKPHELVLMDSGCEITGNYVSDITRTWPIDGRFTTPQATLYSLILDVQLRCLERLKLAMERKSTLTLDELHHYSVGLLGQGMKDCGIIPATVSLNSTEFNHLFRSYNPTHLSHYLGMDVHDTPRFSRSSALRPGMVVTVEPGIYLPKHDTRVPAEVLPEKRSRGKHHTIPSAMHRAIGRRSFSSRRVVVVDGIRLPFHKSGTVYNDLMAYDLMRDAIKGLLVKTAIDPAKIDYVLCGTVIQEVRTSNIAREAALGAGIPKNIPAHTVTQACISSSQAIATGAEKILAGNAEIVLAGGVETFSDVPIRFSRPIRKRLINSAKALKAGPAGILKLLSGLKLSDLAPEAPAIKNFHTNEVMGNSSDRLSARFGVTRKEMDEFSIKSHQNAAKAHAEGKYDGEIVPYMGTTLENGINPDSNYEKVSSLKPAFVKPHGTHTAANSSFLTDGSAATLLMSESKALELGYTPKSVLLDSVFVGVDPFESLLLGPAYGIAQILQKNNLKLDDIDHFDIHEAFAGQVLANLKALADEDFCKHEFGWSGAVGRVNHDKLNTWGGSLALGHPFGATGSRLVNTGSNKLVKEGGKYSLLAACADSGLAYVGLLQKYEKK</sequence>
<evidence type="ECO:0000256" key="8">
    <source>
        <dbReference type="ARBA" id="ARBA00023315"/>
    </source>
</evidence>
<keyword evidence="14" id="KW-1185">Reference proteome</keyword>
<dbReference type="InterPro" id="IPR036005">
    <property type="entry name" value="Creatinase/aminopeptidase-like"/>
</dbReference>
<dbReference type="InterPro" id="IPR020617">
    <property type="entry name" value="Thiolase_C"/>
</dbReference>
<dbReference type="Pfam" id="PF00108">
    <property type="entry name" value="Thiolase_N"/>
    <property type="match status" value="1"/>
</dbReference>
<evidence type="ECO:0000259" key="11">
    <source>
        <dbReference type="Pfam" id="PF00557"/>
    </source>
</evidence>
<dbReference type="PANTHER" id="PTHR18919:SF153">
    <property type="entry name" value="TRIFUNCTIONAL ENZYME SUBUNIT BETA, MITOCHONDRIAL"/>
    <property type="match status" value="1"/>
</dbReference>
<evidence type="ECO:0000313" key="14">
    <source>
        <dbReference type="Proteomes" id="UP000285060"/>
    </source>
</evidence>
<dbReference type="GO" id="GO:0006635">
    <property type="term" value="P:fatty acid beta-oxidation"/>
    <property type="evidence" value="ECO:0007669"/>
    <property type="project" value="TreeGrafter"/>
</dbReference>
<dbReference type="EC" id="2.3.1.16" evidence="9"/>
<comment type="caution">
    <text evidence="13">The sequence shown here is derived from an EMBL/GenBank/DDBJ whole genome shotgun (WGS) entry which is preliminary data.</text>
</comment>
<dbReference type="FunFam" id="3.40.47.10:FF:000011">
    <property type="entry name" value="3-ketoacyl-CoA thiolase"/>
    <property type="match status" value="1"/>
</dbReference>
<dbReference type="InterPro" id="IPR020613">
    <property type="entry name" value="Thiolase_CS"/>
</dbReference>
<gene>
    <name evidence="13" type="ORF">DYB32_001818</name>
</gene>
<evidence type="ECO:0000256" key="4">
    <source>
        <dbReference type="ARBA" id="ARBA00022679"/>
    </source>
</evidence>
<dbReference type="GO" id="GO:0003985">
    <property type="term" value="F:acetyl-CoA C-acetyltransferase activity"/>
    <property type="evidence" value="ECO:0007669"/>
    <property type="project" value="TreeGrafter"/>
</dbReference>
<evidence type="ECO:0000256" key="5">
    <source>
        <dbReference type="ARBA" id="ARBA00022832"/>
    </source>
</evidence>
<keyword evidence="8" id="KW-0012">Acyltransferase</keyword>
<dbReference type="AlphaFoldDB" id="A0A418B4W2"/>
<name>A0A418B4W2_9STRA</name>
<dbReference type="Gene3D" id="3.90.230.10">
    <property type="entry name" value="Creatinase/methionine aminopeptidase superfamily"/>
    <property type="match status" value="1"/>
</dbReference>
<dbReference type="Pfam" id="PF02803">
    <property type="entry name" value="Thiolase_C"/>
    <property type="match status" value="1"/>
</dbReference>
<feature type="domain" description="Peptidase M24" evidence="11">
    <location>
        <begin position="20"/>
        <end position="233"/>
    </location>
</feature>
<dbReference type="EMBL" id="QUSY01000090">
    <property type="protein sequence ID" value="RHY33145.1"/>
    <property type="molecule type" value="Genomic_DNA"/>
</dbReference>
<protein>
    <recommendedName>
        <fullName evidence="9">acetyl-CoA C-acyltransferase</fullName>
        <ecNumber evidence="9">2.3.1.16</ecNumber>
    </recommendedName>
</protein>
<keyword evidence="7" id="KW-0496">Mitochondrion</keyword>
<dbReference type="InterPro" id="IPR002155">
    <property type="entry name" value="Thiolase"/>
</dbReference>
<dbReference type="VEuPathDB" id="FungiDB:H310_00851"/>
<feature type="domain" description="Thiolase C-terminal" evidence="12">
    <location>
        <begin position="551"/>
        <end position="685"/>
    </location>
</feature>
<evidence type="ECO:0000256" key="2">
    <source>
        <dbReference type="ARBA" id="ARBA00010982"/>
    </source>
</evidence>
<dbReference type="InterPro" id="IPR020615">
    <property type="entry name" value="Thiolase_acyl_enz_int_AS"/>
</dbReference>
<dbReference type="Pfam" id="PF00557">
    <property type="entry name" value="Peptidase_M24"/>
    <property type="match status" value="1"/>
</dbReference>
<comment type="subcellular location">
    <subcellularLocation>
        <location evidence="1">Mitochondrion</location>
    </subcellularLocation>
</comment>
<keyword evidence="6" id="KW-0443">Lipid metabolism</keyword>
<dbReference type="InterPro" id="IPR020616">
    <property type="entry name" value="Thiolase_N"/>
</dbReference>
<dbReference type="GO" id="GO:0005739">
    <property type="term" value="C:mitochondrion"/>
    <property type="evidence" value="ECO:0007669"/>
    <property type="project" value="UniProtKB-SubCell"/>
</dbReference>
<dbReference type="PANTHER" id="PTHR18919">
    <property type="entry name" value="ACETYL-COA C-ACYLTRANSFERASE"/>
    <property type="match status" value="1"/>
</dbReference>
<organism evidence="13 14">
    <name type="scientific">Aphanomyces invadans</name>
    <dbReference type="NCBI Taxonomy" id="157072"/>
    <lineage>
        <taxon>Eukaryota</taxon>
        <taxon>Sar</taxon>
        <taxon>Stramenopiles</taxon>
        <taxon>Oomycota</taxon>
        <taxon>Saprolegniomycetes</taxon>
        <taxon>Saprolegniales</taxon>
        <taxon>Verrucalvaceae</taxon>
        <taxon>Aphanomyces</taxon>
    </lineage>
</organism>
<dbReference type="InterPro" id="IPR016039">
    <property type="entry name" value="Thiolase-like"/>
</dbReference>